<protein>
    <submittedName>
        <fullName evidence="4">Acetyltransferase</fullName>
    </submittedName>
</protein>
<accession>A0ABQ6Z2I7</accession>
<dbReference type="InterPro" id="IPR016181">
    <property type="entry name" value="Acyl_CoA_acyltransferase"/>
</dbReference>
<evidence type="ECO:0000313" key="5">
    <source>
        <dbReference type="Proteomes" id="UP000782705"/>
    </source>
</evidence>
<evidence type="ECO:0000256" key="2">
    <source>
        <dbReference type="ARBA" id="ARBA00023315"/>
    </source>
</evidence>
<dbReference type="RefSeq" id="WP_161901274.1">
    <property type="nucleotide sequence ID" value="NZ_MAEL01000016.1"/>
</dbReference>
<dbReference type="PANTHER" id="PTHR43072">
    <property type="entry name" value="N-ACETYLTRANSFERASE"/>
    <property type="match status" value="1"/>
</dbReference>
<evidence type="ECO:0000259" key="3">
    <source>
        <dbReference type="PROSITE" id="PS51186"/>
    </source>
</evidence>
<name>A0ABQ6Z2I7_9ENTE</name>
<keyword evidence="2" id="KW-0012">Acyltransferase</keyword>
<dbReference type="PROSITE" id="PS51186">
    <property type="entry name" value="GNAT"/>
    <property type="match status" value="1"/>
</dbReference>
<sequence>MFKYREMLATDWKAVYHIYRQGMATGLATFTVEKLSYEEFDSERLTVGRLVAVDNEKVVGWATLKQAYPTIPEYHGVAEVSIYIDQNYQGVGVATGLLKQLITVSEQEGYWLLESDIFANNTGSIRLHQKCGFRQVGYREKIGKDNNGIW</sequence>
<feature type="domain" description="N-acetyltransferase" evidence="3">
    <location>
        <begin position="2"/>
        <end position="150"/>
    </location>
</feature>
<dbReference type="InterPro" id="IPR000182">
    <property type="entry name" value="GNAT_dom"/>
</dbReference>
<evidence type="ECO:0000256" key="1">
    <source>
        <dbReference type="ARBA" id="ARBA00022679"/>
    </source>
</evidence>
<dbReference type="EMBL" id="MAEL01000016">
    <property type="protein sequence ID" value="KAF1305373.1"/>
    <property type="molecule type" value="Genomic_DNA"/>
</dbReference>
<feature type="non-terminal residue" evidence="4">
    <location>
        <position position="150"/>
    </location>
</feature>
<dbReference type="CDD" id="cd04301">
    <property type="entry name" value="NAT_SF"/>
    <property type="match status" value="1"/>
</dbReference>
<dbReference type="Proteomes" id="UP000782705">
    <property type="component" value="Unassembled WGS sequence"/>
</dbReference>
<comment type="caution">
    <text evidence="4">The sequence shown here is derived from an EMBL/GenBank/DDBJ whole genome shotgun (WGS) entry which is preliminary data.</text>
</comment>
<evidence type="ECO:0000313" key="4">
    <source>
        <dbReference type="EMBL" id="KAF1305373.1"/>
    </source>
</evidence>
<keyword evidence="5" id="KW-1185">Reference proteome</keyword>
<keyword evidence="1" id="KW-0808">Transferase</keyword>
<organism evidence="4 5">
    <name type="scientific">Candidatus Enterococcus willemsii</name>
    <dbReference type="NCBI Taxonomy" id="1857215"/>
    <lineage>
        <taxon>Bacteria</taxon>
        <taxon>Bacillati</taxon>
        <taxon>Bacillota</taxon>
        <taxon>Bacilli</taxon>
        <taxon>Lactobacillales</taxon>
        <taxon>Enterococcaceae</taxon>
        <taxon>Enterococcus</taxon>
    </lineage>
</organism>
<dbReference type="Pfam" id="PF00583">
    <property type="entry name" value="Acetyltransf_1"/>
    <property type="match status" value="1"/>
</dbReference>
<gene>
    <name evidence="4" type="ORF">BAU17_13490</name>
</gene>
<dbReference type="Gene3D" id="3.40.630.30">
    <property type="match status" value="1"/>
</dbReference>
<proteinExistence type="predicted"/>
<dbReference type="PANTHER" id="PTHR43072:SF23">
    <property type="entry name" value="UPF0039 PROTEIN C11D3.02C"/>
    <property type="match status" value="1"/>
</dbReference>
<dbReference type="SUPFAM" id="SSF55729">
    <property type="entry name" value="Acyl-CoA N-acyltransferases (Nat)"/>
    <property type="match status" value="1"/>
</dbReference>
<reference evidence="4 5" key="1">
    <citation type="submission" date="2016-06" db="EMBL/GenBank/DDBJ databases">
        <title>Four novel species of enterococci isolated from chicken manure.</title>
        <authorList>
            <person name="Van Tyne D."/>
        </authorList>
    </citation>
    <scope>NUCLEOTIDE SEQUENCE [LARGE SCALE GENOMIC DNA]</scope>
    <source>
        <strain evidence="4 5">CU12B</strain>
    </source>
</reference>